<dbReference type="InterPro" id="IPR037143">
    <property type="entry name" value="4-PPantetheinyl_Trfase_dom_sf"/>
</dbReference>
<reference evidence="16 18" key="1">
    <citation type="submission" date="2015-04" db="EMBL/GenBank/DDBJ databases">
        <title>The draft genome sequence of Roseovarius indicus B108T.</title>
        <authorList>
            <person name="Li G."/>
            <person name="Lai Q."/>
            <person name="Shao Z."/>
            <person name="Yan P."/>
        </authorList>
    </citation>
    <scope>NUCLEOTIDE SEQUENCE [LARGE SCALE GENOMIC DNA]</scope>
    <source>
        <strain evidence="16 18">B108</strain>
    </source>
</reference>
<keyword evidence="6 17" id="KW-0808">Transferase</keyword>
<dbReference type="EMBL" id="CP031598">
    <property type="protein sequence ID" value="QEW28528.1"/>
    <property type="molecule type" value="Genomic_DNA"/>
</dbReference>
<evidence type="ECO:0000256" key="8">
    <source>
        <dbReference type="ARBA" id="ARBA00029894"/>
    </source>
</evidence>
<dbReference type="PANTHER" id="PTHR38096:SF1">
    <property type="entry name" value="ENTEROBACTIN SYNTHASE COMPONENT D"/>
    <property type="match status" value="1"/>
</dbReference>
<feature type="binding site" evidence="12">
    <location>
        <position position="168"/>
    </location>
    <ligand>
        <name>CoA</name>
        <dbReference type="ChEBI" id="CHEBI:57287"/>
    </ligand>
</feature>
<accession>A0A0T5P1J6</accession>
<feature type="binding site" evidence="13">
    <location>
        <position position="121"/>
    </location>
    <ligand>
        <name>Mg(2+)</name>
        <dbReference type="ChEBI" id="CHEBI:18420"/>
    </ligand>
</feature>
<dbReference type="GO" id="GO:0009239">
    <property type="term" value="P:enterobactin biosynthetic process"/>
    <property type="evidence" value="ECO:0007669"/>
    <property type="project" value="UniProtKB-UniPathway"/>
</dbReference>
<sequence length="244" mass="27044">MSMHTPILSSDALEQDILTLFMPVVSVAVTDPATEHEALFDDEAPTVAKATDKRRREFSAGRAAARRAMHQMGLPAMPLPADDTRAPVWPDDVTGSISHNDQVCIAVVADARSVPAIGIDIEEARPLEPELFPDICTLPERAWLSSQPEQDRGMLAKLIFSAKECTYKCQFTLSRTFLEFHDLEITADRDCGQFEATFLRTVPGFASGARLYGRYVVTQGHIITAISAERHTTPAVQERRVSFW</sequence>
<dbReference type="Proteomes" id="UP000051401">
    <property type="component" value="Unassembled WGS sequence"/>
</dbReference>
<feature type="domain" description="4'-phosphopantetheinyl transferase N-terminal" evidence="15">
    <location>
        <begin position="43"/>
        <end position="109"/>
    </location>
</feature>
<reference evidence="17 19" key="2">
    <citation type="submission" date="2018-08" db="EMBL/GenBank/DDBJ databases">
        <title>Genetic Globetrotter - A new plasmid hitch-hiking vast phylogenetic and geographic distances.</title>
        <authorList>
            <person name="Vollmers J."/>
            <person name="Petersen J."/>
        </authorList>
    </citation>
    <scope>NUCLEOTIDE SEQUENCE [LARGE SCALE GENOMIC DNA]</scope>
    <source>
        <strain evidence="17 19">DSM 26383</strain>
    </source>
</reference>
<comment type="catalytic activity">
    <reaction evidence="11">
        <text>apo-[peptidyl-carrier protein] + CoA = holo-[peptidyl-carrier protein] + adenosine 3',5'-bisphosphate + H(+)</text>
        <dbReference type="Rhea" id="RHEA:46228"/>
        <dbReference type="Rhea" id="RHEA-COMP:11479"/>
        <dbReference type="Rhea" id="RHEA-COMP:11480"/>
        <dbReference type="ChEBI" id="CHEBI:15378"/>
        <dbReference type="ChEBI" id="CHEBI:29999"/>
        <dbReference type="ChEBI" id="CHEBI:57287"/>
        <dbReference type="ChEBI" id="CHEBI:58343"/>
        <dbReference type="ChEBI" id="CHEBI:64479"/>
    </reaction>
</comment>
<dbReference type="Pfam" id="PF17837">
    <property type="entry name" value="4PPT_N"/>
    <property type="match status" value="1"/>
</dbReference>
<evidence type="ECO:0000256" key="6">
    <source>
        <dbReference type="ARBA" id="ARBA00022679"/>
    </source>
</evidence>
<dbReference type="Proteomes" id="UP000325785">
    <property type="component" value="Chromosome"/>
</dbReference>
<dbReference type="SUPFAM" id="SSF56214">
    <property type="entry name" value="4'-phosphopantetheinyl transferase"/>
    <property type="match status" value="1"/>
</dbReference>
<dbReference type="Gene3D" id="3.90.470.20">
    <property type="entry name" value="4'-phosphopantetheinyl transferase domain"/>
    <property type="match status" value="1"/>
</dbReference>
<dbReference type="GO" id="GO:0005886">
    <property type="term" value="C:plasma membrane"/>
    <property type="evidence" value="ECO:0007669"/>
    <property type="project" value="TreeGrafter"/>
</dbReference>
<dbReference type="STRING" id="540747.SAMN04488031_10527"/>
<name>A0A0T5P1J6_9RHOB</name>
<comment type="function">
    <text evidence="1">Involved in the biosynthesis of the siderophore enterobactin (enterochelin), which is a macrocyclic trimeric lactone of N-(2,3-dihydroxybenzoyl)-serine. The serine trilactone serves as a scaffolding for the three catechol functionalities that provide hexadentate coordination for the tightly ligated iron(2+) atoms. Plays an essential role in the assembly of the enterobactin by catalyzing the transfer of the 4'-phosphopantetheine (Ppant) moiety from coenzyme A to the apo-domains of both EntB (ArCP domain) and EntF (PCP domain) to yield their holo-forms which make them competent for the activation of 2,3-dihydroxybenzoate (DHB) and L-serine, respectively.</text>
</comment>
<keyword evidence="13" id="KW-0479">Metal-binding</keyword>
<dbReference type="UniPathway" id="UPA00017"/>
<feature type="binding site" evidence="12">
    <location>
        <begin position="98"/>
        <end position="99"/>
    </location>
    <ligand>
        <name>CoA</name>
        <dbReference type="ChEBI" id="CHEBI:57287"/>
    </ligand>
</feature>
<dbReference type="GO" id="GO:0000287">
    <property type="term" value="F:magnesium ion binding"/>
    <property type="evidence" value="ECO:0007669"/>
    <property type="project" value="InterPro"/>
</dbReference>
<keyword evidence="7" id="KW-0259">Enterobactin biosynthesis</keyword>
<evidence type="ECO:0000313" key="17">
    <source>
        <dbReference type="EMBL" id="QEW28528.1"/>
    </source>
</evidence>
<evidence type="ECO:0000256" key="10">
    <source>
        <dbReference type="ARBA" id="ARBA00049176"/>
    </source>
</evidence>
<feature type="binding site" evidence="12">
    <location>
        <position position="54"/>
    </location>
    <ligand>
        <name>CoA</name>
        <dbReference type="ChEBI" id="CHEBI:57287"/>
    </ligand>
</feature>
<proteinExistence type="inferred from homology"/>
<evidence type="ECO:0000256" key="12">
    <source>
        <dbReference type="PIRSR" id="PIRSR603542-1"/>
    </source>
</evidence>
<keyword evidence="13" id="KW-0460">Magnesium</keyword>
<dbReference type="InterPro" id="IPR008278">
    <property type="entry name" value="4-PPantetheinyl_Trfase_dom"/>
</dbReference>
<keyword evidence="18" id="KW-1185">Reference proteome</keyword>
<evidence type="ECO:0000256" key="1">
    <source>
        <dbReference type="ARBA" id="ARBA00003937"/>
    </source>
</evidence>
<evidence type="ECO:0000256" key="5">
    <source>
        <dbReference type="ARBA" id="ARBA00019087"/>
    </source>
</evidence>
<feature type="binding site" evidence="12">
    <location>
        <position position="178"/>
    </location>
    <ligand>
        <name>CoA</name>
        <dbReference type="ChEBI" id="CHEBI:57287"/>
    </ligand>
</feature>
<evidence type="ECO:0000313" key="18">
    <source>
        <dbReference type="Proteomes" id="UP000051401"/>
    </source>
</evidence>
<evidence type="ECO:0000256" key="3">
    <source>
        <dbReference type="ARBA" id="ARBA00008342"/>
    </source>
</evidence>
<organism evidence="16 18">
    <name type="scientific">Roseovarius indicus</name>
    <dbReference type="NCBI Taxonomy" id="540747"/>
    <lineage>
        <taxon>Bacteria</taxon>
        <taxon>Pseudomonadati</taxon>
        <taxon>Pseudomonadota</taxon>
        <taxon>Alphaproteobacteria</taxon>
        <taxon>Rhodobacterales</taxon>
        <taxon>Roseobacteraceae</taxon>
        <taxon>Roseovarius</taxon>
    </lineage>
</organism>
<comment type="cofactor">
    <cofactor evidence="13">
        <name>Mg(2+)</name>
        <dbReference type="ChEBI" id="CHEBI:18420"/>
    </cofactor>
</comment>
<dbReference type="GO" id="GO:0008897">
    <property type="term" value="F:holo-[acyl-carrier-protein] synthase activity"/>
    <property type="evidence" value="ECO:0007669"/>
    <property type="project" value="InterPro"/>
</dbReference>
<evidence type="ECO:0000256" key="13">
    <source>
        <dbReference type="PIRSR" id="PIRSR603542-2"/>
    </source>
</evidence>
<comment type="similarity">
    <text evidence="3">Belongs to the P-Pant transferase superfamily. EntD family.</text>
</comment>
<protein>
    <recommendedName>
        <fullName evidence="5">Enterobactin synthase component D</fullName>
    </recommendedName>
    <alternativeName>
        <fullName evidence="8">4'-phosphopantetheinyl transferase EntD</fullName>
    </alternativeName>
    <alternativeName>
        <fullName evidence="9">Enterochelin synthase D</fullName>
    </alternativeName>
</protein>
<feature type="domain" description="4'-phosphopantetheinyl transferase" evidence="14">
    <location>
        <begin position="116"/>
        <end position="206"/>
    </location>
</feature>
<feature type="binding site" evidence="12">
    <location>
        <position position="62"/>
    </location>
    <ligand>
        <name>CoA</name>
        <dbReference type="ChEBI" id="CHEBI:57287"/>
    </ligand>
</feature>
<gene>
    <name evidence="17" type="ORF">RIdsm_04359</name>
    <name evidence="16" type="ORF">XM52_26280</name>
</gene>
<comment type="pathway">
    <text evidence="2">Siderophore biosynthesis; enterobactin biosynthesis.</text>
</comment>
<evidence type="ECO:0000259" key="15">
    <source>
        <dbReference type="Pfam" id="PF17837"/>
    </source>
</evidence>
<feature type="binding site" evidence="12">
    <location>
        <position position="120"/>
    </location>
    <ligand>
        <name>CoA</name>
        <dbReference type="ChEBI" id="CHEBI:57287"/>
    </ligand>
</feature>
<feature type="binding site" evidence="13">
    <location>
        <position position="120"/>
    </location>
    <ligand>
        <name>Mg(2+)</name>
        <dbReference type="ChEBI" id="CHEBI:18420"/>
    </ligand>
</feature>
<evidence type="ECO:0000256" key="11">
    <source>
        <dbReference type="ARBA" id="ARBA00049191"/>
    </source>
</evidence>
<dbReference type="PATRIC" id="fig|540747.5.peg.4014"/>
<comment type="subunit">
    <text evidence="4">EntB, EntD, EntE, and EntF form a multienzyme complex called enterobactin synthase.</text>
</comment>
<dbReference type="AlphaFoldDB" id="A0A0T5P1J6"/>
<dbReference type="GO" id="GO:0009366">
    <property type="term" value="C:enterobactin synthetase complex"/>
    <property type="evidence" value="ECO:0007669"/>
    <property type="project" value="InterPro"/>
</dbReference>
<evidence type="ECO:0000256" key="7">
    <source>
        <dbReference type="ARBA" id="ARBA00023191"/>
    </source>
</evidence>
<evidence type="ECO:0000313" key="19">
    <source>
        <dbReference type="Proteomes" id="UP000325785"/>
    </source>
</evidence>
<evidence type="ECO:0000259" key="14">
    <source>
        <dbReference type="Pfam" id="PF01648"/>
    </source>
</evidence>
<dbReference type="OrthoDB" id="8210607at2"/>
<comment type="catalytic activity">
    <reaction evidence="10">
        <text>apo-[aryl-carrier protein] + CoA = holo-[aryl-carrier protein] + adenosine 3',5'-bisphosphate + H(+)</text>
        <dbReference type="Rhea" id="RHEA:48404"/>
        <dbReference type="Rhea" id="RHEA-COMP:15903"/>
        <dbReference type="Rhea" id="RHEA-COMP:17557"/>
        <dbReference type="ChEBI" id="CHEBI:15378"/>
        <dbReference type="ChEBI" id="CHEBI:29999"/>
        <dbReference type="ChEBI" id="CHEBI:57287"/>
        <dbReference type="ChEBI" id="CHEBI:58343"/>
        <dbReference type="ChEBI" id="CHEBI:64479"/>
    </reaction>
</comment>
<dbReference type="RefSeq" id="WP_074940234.1">
    <property type="nucleotide sequence ID" value="NZ_CP031598.1"/>
</dbReference>
<evidence type="ECO:0000313" key="16">
    <source>
        <dbReference type="EMBL" id="KRS14996.1"/>
    </source>
</evidence>
<dbReference type="InterPro" id="IPR003542">
    <property type="entry name" value="Enbac_synth_compD-like"/>
</dbReference>
<feature type="binding site" evidence="12">
    <location>
        <position position="164"/>
    </location>
    <ligand>
        <name>CoA</name>
        <dbReference type="ChEBI" id="CHEBI:57287"/>
    </ligand>
</feature>
<dbReference type="Pfam" id="PF01648">
    <property type="entry name" value="ACPS"/>
    <property type="match status" value="1"/>
</dbReference>
<dbReference type="KEGG" id="rid:RIdsm_04359"/>
<dbReference type="PRINTS" id="PR01399">
    <property type="entry name" value="ENTSNTHTASED"/>
</dbReference>
<dbReference type="EMBL" id="LAXI01000030">
    <property type="protein sequence ID" value="KRS14996.1"/>
    <property type="molecule type" value="Genomic_DNA"/>
</dbReference>
<dbReference type="PANTHER" id="PTHR38096">
    <property type="entry name" value="ENTEROBACTIN SYNTHASE COMPONENT D"/>
    <property type="match status" value="1"/>
</dbReference>
<evidence type="ECO:0000256" key="4">
    <source>
        <dbReference type="ARBA" id="ARBA00011503"/>
    </source>
</evidence>
<evidence type="ECO:0000256" key="2">
    <source>
        <dbReference type="ARBA" id="ARBA00004993"/>
    </source>
</evidence>
<dbReference type="InterPro" id="IPR041354">
    <property type="entry name" value="4PPT_N"/>
</dbReference>
<feature type="binding site" evidence="13">
    <location>
        <position position="122"/>
    </location>
    <ligand>
        <name>Mg(2+)</name>
        <dbReference type="ChEBI" id="CHEBI:18420"/>
    </ligand>
</feature>
<evidence type="ECO:0000256" key="9">
    <source>
        <dbReference type="ARBA" id="ARBA00031996"/>
    </source>
</evidence>